<reference evidence="1 2" key="1">
    <citation type="submission" date="2014-04" db="EMBL/GenBank/DDBJ databases">
        <authorList>
            <consortium name="DOE Joint Genome Institute"/>
            <person name="Kuo A."/>
            <person name="Girlanda M."/>
            <person name="Perotto S."/>
            <person name="Kohler A."/>
            <person name="Nagy L.G."/>
            <person name="Floudas D."/>
            <person name="Copeland A."/>
            <person name="Barry K.W."/>
            <person name="Cichocki N."/>
            <person name="Veneault-Fourrey C."/>
            <person name="LaButti K."/>
            <person name="Lindquist E.A."/>
            <person name="Lipzen A."/>
            <person name="Lundell T."/>
            <person name="Morin E."/>
            <person name="Murat C."/>
            <person name="Sun H."/>
            <person name="Tunlid A."/>
            <person name="Henrissat B."/>
            <person name="Grigoriev I.V."/>
            <person name="Hibbett D.S."/>
            <person name="Martin F."/>
            <person name="Nordberg H.P."/>
            <person name="Cantor M.N."/>
            <person name="Hua S.X."/>
        </authorList>
    </citation>
    <scope>NUCLEOTIDE SEQUENCE [LARGE SCALE GENOMIC DNA]</scope>
    <source>
        <strain evidence="1 2">MUT 4182</strain>
    </source>
</reference>
<gene>
    <name evidence="1" type="ORF">M407DRAFT_20999</name>
</gene>
<protein>
    <recommendedName>
        <fullName evidence="3">F-box domain-containing protein</fullName>
    </recommendedName>
</protein>
<sequence>MDTIMGHSNGPIVGSHRIPDDIIIYILDFLESDTLGTMARASRHLQEVVTPTLYCKITIPQKEGKDIEHQKTAARLLRTLSRKSSLTALVRHFENAPTLVPPEVLKSVCSEHTYPSNLETGSGDQSSLVHPSHPVPEDAMRSCVNLQSLTVAGTIDIGNINGTGGWLSFLLDPSIKLKNLRLLVYPQGLLTWAIWNSFVVKILDI</sequence>
<evidence type="ECO:0000313" key="2">
    <source>
        <dbReference type="Proteomes" id="UP000054248"/>
    </source>
</evidence>
<dbReference type="InterPro" id="IPR036047">
    <property type="entry name" value="F-box-like_dom_sf"/>
</dbReference>
<dbReference type="HOGENOM" id="CLU_1338401_0_0_1"/>
<dbReference type="AlphaFoldDB" id="A0A0C3QF50"/>
<evidence type="ECO:0000313" key="1">
    <source>
        <dbReference type="EMBL" id="KIO29940.1"/>
    </source>
</evidence>
<dbReference type="OrthoDB" id="3162794at2759"/>
<name>A0A0C3QF50_9AGAM</name>
<reference evidence="2" key="2">
    <citation type="submission" date="2015-01" db="EMBL/GenBank/DDBJ databases">
        <title>Evolutionary Origins and Diversification of the Mycorrhizal Mutualists.</title>
        <authorList>
            <consortium name="DOE Joint Genome Institute"/>
            <consortium name="Mycorrhizal Genomics Consortium"/>
            <person name="Kohler A."/>
            <person name="Kuo A."/>
            <person name="Nagy L.G."/>
            <person name="Floudas D."/>
            <person name="Copeland A."/>
            <person name="Barry K.W."/>
            <person name="Cichocki N."/>
            <person name="Veneault-Fourrey C."/>
            <person name="LaButti K."/>
            <person name="Lindquist E.A."/>
            <person name="Lipzen A."/>
            <person name="Lundell T."/>
            <person name="Morin E."/>
            <person name="Murat C."/>
            <person name="Riley R."/>
            <person name="Ohm R."/>
            <person name="Sun H."/>
            <person name="Tunlid A."/>
            <person name="Henrissat B."/>
            <person name="Grigoriev I.V."/>
            <person name="Hibbett D.S."/>
            <person name="Martin F."/>
        </authorList>
    </citation>
    <scope>NUCLEOTIDE SEQUENCE [LARGE SCALE GENOMIC DNA]</scope>
    <source>
        <strain evidence="2">MUT 4182</strain>
    </source>
</reference>
<dbReference type="Proteomes" id="UP000054248">
    <property type="component" value="Unassembled WGS sequence"/>
</dbReference>
<proteinExistence type="predicted"/>
<dbReference type="CDD" id="cd09917">
    <property type="entry name" value="F-box_SF"/>
    <property type="match status" value="1"/>
</dbReference>
<organism evidence="1 2">
    <name type="scientific">Tulasnella calospora MUT 4182</name>
    <dbReference type="NCBI Taxonomy" id="1051891"/>
    <lineage>
        <taxon>Eukaryota</taxon>
        <taxon>Fungi</taxon>
        <taxon>Dikarya</taxon>
        <taxon>Basidiomycota</taxon>
        <taxon>Agaricomycotina</taxon>
        <taxon>Agaricomycetes</taxon>
        <taxon>Cantharellales</taxon>
        <taxon>Tulasnellaceae</taxon>
        <taxon>Tulasnella</taxon>
    </lineage>
</organism>
<dbReference type="EMBL" id="KN822977">
    <property type="protein sequence ID" value="KIO29940.1"/>
    <property type="molecule type" value="Genomic_DNA"/>
</dbReference>
<evidence type="ECO:0008006" key="3">
    <source>
        <dbReference type="Google" id="ProtNLM"/>
    </source>
</evidence>
<dbReference type="SUPFAM" id="SSF81383">
    <property type="entry name" value="F-box domain"/>
    <property type="match status" value="1"/>
</dbReference>
<keyword evidence="2" id="KW-1185">Reference proteome</keyword>
<accession>A0A0C3QF50</accession>